<evidence type="ECO:0000256" key="1">
    <source>
        <dbReference type="ARBA" id="ARBA00023015"/>
    </source>
</evidence>
<evidence type="ECO:0000259" key="4">
    <source>
        <dbReference type="PROSITE" id="PS01124"/>
    </source>
</evidence>
<dbReference type="InterPro" id="IPR020449">
    <property type="entry name" value="Tscrpt_reg_AraC-type_HTH"/>
</dbReference>
<dbReference type="InterPro" id="IPR018060">
    <property type="entry name" value="HTH_AraC"/>
</dbReference>
<reference evidence="5" key="1">
    <citation type="submission" date="2020-10" db="EMBL/GenBank/DDBJ databases">
        <authorList>
            <person name="Gilroy R."/>
        </authorList>
    </citation>
    <scope>NUCLEOTIDE SEQUENCE</scope>
    <source>
        <strain evidence="5">ChiSjej5B23-6657</strain>
    </source>
</reference>
<keyword evidence="2" id="KW-0238">DNA-binding</keyword>
<dbReference type="Proteomes" id="UP000823912">
    <property type="component" value="Unassembled WGS sequence"/>
</dbReference>
<sequence length="145" mass="16942">MVEKETGEKYASGICEHLLGIFFLKIIASTKKTALSDRLPREVEQVAPMILYIQQHYRDFSLKEMAAHFHYSNVNVNRIFRKYTGNTALQYAREIRLQEGEKLVAETEKPIAEIAAEIGYQDVSYFIEQFKTRYGKTPLRYRGRQ</sequence>
<dbReference type="SMART" id="SM00342">
    <property type="entry name" value="HTH_ARAC"/>
    <property type="match status" value="1"/>
</dbReference>
<organism evidence="5 6">
    <name type="scientific">Candidatus Pullilachnospira gallistercoris</name>
    <dbReference type="NCBI Taxonomy" id="2840911"/>
    <lineage>
        <taxon>Bacteria</taxon>
        <taxon>Bacillati</taxon>
        <taxon>Bacillota</taxon>
        <taxon>Clostridia</taxon>
        <taxon>Lachnospirales</taxon>
        <taxon>Lachnospiraceae</taxon>
        <taxon>Lachnospiraceae incertae sedis</taxon>
        <taxon>Candidatus Pullilachnospira</taxon>
    </lineage>
</organism>
<dbReference type="PROSITE" id="PS01124">
    <property type="entry name" value="HTH_ARAC_FAMILY_2"/>
    <property type="match status" value="1"/>
</dbReference>
<name>A0A9D1E8J7_9FIRM</name>
<keyword evidence="1" id="KW-0805">Transcription regulation</keyword>
<evidence type="ECO:0000256" key="3">
    <source>
        <dbReference type="ARBA" id="ARBA00023163"/>
    </source>
</evidence>
<dbReference type="PRINTS" id="PR00032">
    <property type="entry name" value="HTHARAC"/>
</dbReference>
<dbReference type="PANTHER" id="PTHR43280">
    <property type="entry name" value="ARAC-FAMILY TRANSCRIPTIONAL REGULATOR"/>
    <property type="match status" value="1"/>
</dbReference>
<dbReference type="Pfam" id="PF12833">
    <property type="entry name" value="HTH_18"/>
    <property type="match status" value="1"/>
</dbReference>
<dbReference type="InterPro" id="IPR009057">
    <property type="entry name" value="Homeodomain-like_sf"/>
</dbReference>
<dbReference type="GO" id="GO:0043565">
    <property type="term" value="F:sequence-specific DNA binding"/>
    <property type="evidence" value="ECO:0007669"/>
    <property type="project" value="InterPro"/>
</dbReference>
<dbReference type="SUPFAM" id="SSF46689">
    <property type="entry name" value="Homeodomain-like"/>
    <property type="match status" value="2"/>
</dbReference>
<feature type="domain" description="HTH araC/xylS-type" evidence="4">
    <location>
        <begin position="47"/>
        <end position="144"/>
    </location>
</feature>
<dbReference type="PROSITE" id="PS00041">
    <property type="entry name" value="HTH_ARAC_FAMILY_1"/>
    <property type="match status" value="1"/>
</dbReference>
<evidence type="ECO:0000313" key="5">
    <source>
        <dbReference type="EMBL" id="HIR70375.1"/>
    </source>
</evidence>
<reference evidence="5" key="2">
    <citation type="journal article" date="2021" name="PeerJ">
        <title>Extensive microbial diversity within the chicken gut microbiome revealed by metagenomics and culture.</title>
        <authorList>
            <person name="Gilroy R."/>
            <person name="Ravi A."/>
            <person name="Getino M."/>
            <person name="Pursley I."/>
            <person name="Horton D.L."/>
            <person name="Alikhan N.F."/>
            <person name="Baker D."/>
            <person name="Gharbi K."/>
            <person name="Hall N."/>
            <person name="Watson M."/>
            <person name="Adriaenssens E.M."/>
            <person name="Foster-Nyarko E."/>
            <person name="Jarju S."/>
            <person name="Secka A."/>
            <person name="Antonio M."/>
            <person name="Oren A."/>
            <person name="Chaudhuri R.R."/>
            <person name="La Ragione R."/>
            <person name="Hildebrand F."/>
            <person name="Pallen M.J."/>
        </authorList>
    </citation>
    <scope>NUCLEOTIDE SEQUENCE</scope>
    <source>
        <strain evidence="5">ChiSjej5B23-6657</strain>
    </source>
</reference>
<keyword evidence="3" id="KW-0804">Transcription</keyword>
<protein>
    <submittedName>
        <fullName evidence="5">Helix-turn-helix transcriptional regulator</fullName>
    </submittedName>
</protein>
<proteinExistence type="predicted"/>
<dbReference type="EMBL" id="DVHM01000058">
    <property type="protein sequence ID" value="HIR70375.1"/>
    <property type="molecule type" value="Genomic_DNA"/>
</dbReference>
<dbReference type="GO" id="GO:0003700">
    <property type="term" value="F:DNA-binding transcription factor activity"/>
    <property type="evidence" value="ECO:0007669"/>
    <property type="project" value="InterPro"/>
</dbReference>
<gene>
    <name evidence="5" type="ORF">IAA55_03745</name>
</gene>
<evidence type="ECO:0000313" key="6">
    <source>
        <dbReference type="Proteomes" id="UP000823912"/>
    </source>
</evidence>
<dbReference type="InterPro" id="IPR018062">
    <property type="entry name" value="HTH_AraC-typ_CS"/>
</dbReference>
<evidence type="ECO:0000256" key="2">
    <source>
        <dbReference type="ARBA" id="ARBA00023125"/>
    </source>
</evidence>
<comment type="caution">
    <text evidence="5">The sequence shown here is derived from an EMBL/GenBank/DDBJ whole genome shotgun (WGS) entry which is preliminary data.</text>
</comment>
<dbReference type="PANTHER" id="PTHR43280:SF2">
    <property type="entry name" value="HTH-TYPE TRANSCRIPTIONAL REGULATOR EXSA"/>
    <property type="match status" value="1"/>
</dbReference>
<accession>A0A9D1E8J7</accession>
<dbReference type="AlphaFoldDB" id="A0A9D1E8J7"/>
<dbReference type="Gene3D" id="1.10.10.60">
    <property type="entry name" value="Homeodomain-like"/>
    <property type="match status" value="2"/>
</dbReference>